<dbReference type="PROSITE" id="PS00761">
    <property type="entry name" value="SPASE_I_3"/>
    <property type="match status" value="1"/>
</dbReference>
<dbReference type="InterPro" id="IPR019533">
    <property type="entry name" value="Peptidase_S26"/>
</dbReference>
<comment type="catalytic activity">
    <reaction evidence="1 8">
        <text>Cleavage of hydrophobic, N-terminal signal or leader sequences from secreted and periplasmic proteins.</text>
        <dbReference type="EC" id="3.4.21.89"/>
    </reaction>
</comment>
<dbReference type="GO" id="GO:0005886">
    <property type="term" value="C:plasma membrane"/>
    <property type="evidence" value="ECO:0007669"/>
    <property type="project" value="UniProtKB-SubCell"/>
</dbReference>
<dbReference type="PRINTS" id="PR00727">
    <property type="entry name" value="LEADERPTASE"/>
</dbReference>
<evidence type="ECO:0000256" key="1">
    <source>
        <dbReference type="ARBA" id="ARBA00000677"/>
    </source>
</evidence>
<dbReference type="InterPro" id="IPR019757">
    <property type="entry name" value="Pept_S26A_signal_pept_1_Lys-AS"/>
</dbReference>
<name>A0A318QZK7_PROMR</name>
<evidence type="ECO:0000256" key="4">
    <source>
        <dbReference type="ARBA" id="ARBA00013208"/>
    </source>
</evidence>
<dbReference type="InterPro" id="IPR019758">
    <property type="entry name" value="Pept_S26A_signal_pept_1_CS"/>
</dbReference>
<dbReference type="NCBIfam" id="TIGR02227">
    <property type="entry name" value="sigpep_I_bact"/>
    <property type="match status" value="1"/>
</dbReference>
<evidence type="ECO:0000313" key="12">
    <source>
        <dbReference type="Proteomes" id="UP000247807"/>
    </source>
</evidence>
<accession>A0A318QZK7</accession>
<dbReference type="PANTHER" id="PTHR43390">
    <property type="entry name" value="SIGNAL PEPTIDASE I"/>
    <property type="match status" value="1"/>
</dbReference>
<dbReference type="CDD" id="cd06530">
    <property type="entry name" value="S26_SPase_I"/>
    <property type="match status" value="1"/>
</dbReference>
<dbReference type="PROSITE" id="PS00760">
    <property type="entry name" value="SPASE_I_2"/>
    <property type="match status" value="1"/>
</dbReference>
<dbReference type="GO" id="GO:0004252">
    <property type="term" value="F:serine-type endopeptidase activity"/>
    <property type="evidence" value="ECO:0007669"/>
    <property type="project" value="InterPro"/>
</dbReference>
<evidence type="ECO:0000256" key="3">
    <source>
        <dbReference type="ARBA" id="ARBA00009370"/>
    </source>
</evidence>
<sequence length="188" mass="21582">MTSTGSKKNQNQNSWKGWIIWILIALLLRWQAVEPRWIPSGSMIPTLQIQDRILIEKITPRLNKKLNKHLSLNTIVIFKPPKILTDAGYSDGSALIKRVVGLPGDKIKVSNGKLYRNEKEINEPWIKEPIQYEMEAIKVPDFSLWVLGDNRNNSLDSHIWGPLPEKNLIGTALARYWPLKEIGPIRFP</sequence>
<evidence type="ECO:0000256" key="6">
    <source>
        <dbReference type="ARBA" id="ARBA00022801"/>
    </source>
</evidence>
<evidence type="ECO:0000256" key="7">
    <source>
        <dbReference type="PIRSR" id="PIRSR600223-1"/>
    </source>
</evidence>
<dbReference type="SUPFAM" id="SSF51306">
    <property type="entry name" value="LexA/Signal peptidase"/>
    <property type="match status" value="1"/>
</dbReference>
<feature type="domain" description="Peptidase S26" evidence="10">
    <location>
        <begin position="18"/>
        <end position="177"/>
    </location>
</feature>
<feature type="active site" evidence="7">
    <location>
        <position position="97"/>
    </location>
</feature>
<dbReference type="EMBL" id="QJUE01000002">
    <property type="protein sequence ID" value="PYE02787.1"/>
    <property type="molecule type" value="Genomic_DNA"/>
</dbReference>
<dbReference type="OrthoDB" id="9802919at2"/>
<keyword evidence="5 8" id="KW-0645">Protease</keyword>
<dbReference type="PROSITE" id="PS00501">
    <property type="entry name" value="SPASE_I_1"/>
    <property type="match status" value="1"/>
</dbReference>
<proteinExistence type="inferred from homology"/>
<evidence type="ECO:0000313" key="11">
    <source>
        <dbReference type="EMBL" id="PYE02787.1"/>
    </source>
</evidence>
<protein>
    <recommendedName>
        <fullName evidence="4 8">Signal peptidase I</fullName>
        <ecNumber evidence="4 8">3.4.21.89</ecNumber>
    </recommendedName>
</protein>
<reference evidence="11 12" key="1">
    <citation type="journal article" date="2018" name="Appl. Environ. Microbiol.">
        <title>Genome rearrangement shapes Prochlorococcus ecological adaptation.</title>
        <authorList>
            <person name="Yan W."/>
            <person name="Wei S."/>
            <person name="Wang Q."/>
            <person name="Xiao X."/>
            <person name="Zeng Q."/>
            <person name="Jiao N."/>
            <person name="Zhang R."/>
        </authorList>
    </citation>
    <scope>NUCLEOTIDE SEQUENCE [LARGE SCALE GENOMIC DNA]</scope>
    <source>
        <strain evidence="11 12">XMU1408</strain>
    </source>
</reference>
<evidence type="ECO:0000256" key="8">
    <source>
        <dbReference type="RuleBase" id="RU003993"/>
    </source>
</evidence>
<dbReference type="GO" id="GO:0006465">
    <property type="term" value="P:signal peptide processing"/>
    <property type="evidence" value="ECO:0007669"/>
    <property type="project" value="InterPro"/>
</dbReference>
<comment type="similarity">
    <text evidence="3 9">Belongs to the peptidase S26 family.</text>
</comment>
<dbReference type="Proteomes" id="UP000247807">
    <property type="component" value="Unassembled WGS sequence"/>
</dbReference>
<keyword evidence="6 8" id="KW-0378">Hydrolase</keyword>
<evidence type="ECO:0000256" key="5">
    <source>
        <dbReference type="ARBA" id="ARBA00022670"/>
    </source>
</evidence>
<dbReference type="InterPro" id="IPR000223">
    <property type="entry name" value="Pept_S26A_signal_pept_1"/>
</dbReference>
<gene>
    <name evidence="11" type="primary">lepB</name>
    <name evidence="11" type="ORF">DNJ73_03270</name>
</gene>
<dbReference type="EC" id="3.4.21.89" evidence="4 8"/>
<dbReference type="Pfam" id="PF10502">
    <property type="entry name" value="Peptidase_S26"/>
    <property type="match status" value="1"/>
</dbReference>
<organism evidence="11 12">
    <name type="scientific">Prochlorococcus marinus XMU1408</name>
    <dbReference type="NCBI Taxonomy" id="2213228"/>
    <lineage>
        <taxon>Bacteria</taxon>
        <taxon>Bacillati</taxon>
        <taxon>Cyanobacteriota</taxon>
        <taxon>Cyanophyceae</taxon>
        <taxon>Synechococcales</taxon>
        <taxon>Prochlorococcaceae</taxon>
        <taxon>Prochlorococcus</taxon>
    </lineage>
</organism>
<comment type="caution">
    <text evidence="11">The sequence shown here is derived from an EMBL/GenBank/DDBJ whole genome shotgun (WGS) entry which is preliminary data.</text>
</comment>
<evidence type="ECO:0000259" key="10">
    <source>
        <dbReference type="Pfam" id="PF10502"/>
    </source>
</evidence>
<dbReference type="AlphaFoldDB" id="A0A318QZK7"/>
<comment type="subcellular location">
    <subcellularLocation>
        <location evidence="2">Cell membrane</location>
        <topology evidence="2">Single-pass type II membrane protein</topology>
    </subcellularLocation>
    <subcellularLocation>
        <location evidence="9">Membrane</location>
        <topology evidence="9">Single-pass type II membrane protein</topology>
    </subcellularLocation>
</comment>
<dbReference type="InterPro" id="IPR036286">
    <property type="entry name" value="LexA/Signal_pep-like_sf"/>
</dbReference>
<evidence type="ECO:0000256" key="2">
    <source>
        <dbReference type="ARBA" id="ARBA00004401"/>
    </source>
</evidence>
<dbReference type="GO" id="GO:0009003">
    <property type="term" value="F:signal peptidase activity"/>
    <property type="evidence" value="ECO:0007669"/>
    <property type="project" value="UniProtKB-EC"/>
</dbReference>
<evidence type="ECO:0000256" key="9">
    <source>
        <dbReference type="RuleBase" id="RU362042"/>
    </source>
</evidence>
<dbReference type="InterPro" id="IPR019756">
    <property type="entry name" value="Pept_S26A_signal_pept_1_Ser-AS"/>
</dbReference>
<dbReference type="RefSeq" id="WP_158466283.1">
    <property type="nucleotide sequence ID" value="NZ_QJUE01000002.1"/>
</dbReference>
<dbReference type="Gene3D" id="2.10.109.10">
    <property type="entry name" value="Umud Fragment, subunit A"/>
    <property type="match status" value="1"/>
</dbReference>
<dbReference type="PANTHER" id="PTHR43390:SF1">
    <property type="entry name" value="CHLOROPLAST PROCESSING PEPTIDASE"/>
    <property type="match status" value="1"/>
</dbReference>
<feature type="active site" evidence="7">
    <location>
        <position position="42"/>
    </location>
</feature>